<evidence type="ECO:0000256" key="5">
    <source>
        <dbReference type="ARBA" id="ARBA00023136"/>
    </source>
</evidence>
<feature type="transmembrane region" description="Helical" evidence="6">
    <location>
        <begin position="252"/>
        <end position="278"/>
    </location>
</feature>
<dbReference type="Proteomes" id="UP000886804">
    <property type="component" value="Unassembled WGS sequence"/>
</dbReference>
<protein>
    <submittedName>
        <fullName evidence="7">Cytosine permease</fullName>
    </submittedName>
</protein>
<dbReference type="EMBL" id="DWYS01000067">
    <property type="protein sequence ID" value="HJB07331.1"/>
    <property type="molecule type" value="Genomic_DNA"/>
</dbReference>
<feature type="transmembrane region" description="Helical" evidence="6">
    <location>
        <begin position="65"/>
        <end position="85"/>
    </location>
</feature>
<reference evidence="7" key="1">
    <citation type="journal article" date="2021" name="PeerJ">
        <title>Extensive microbial diversity within the chicken gut microbiome revealed by metagenomics and culture.</title>
        <authorList>
            <person name="Gilroy R."/>
            <person name="Ravi A."/>
            <person name="Getino M."/>
            <person name="Pursley I."/>
            <person name="Horton D.L."/>
            <person name="Alikhan N.F."/>
            <person name="Baker D."/>
            <person name="Gharbi K."/>
            <person name="Hall N."/>
            <person name="Watson M."/>
            <person name="Adriaenssens E.M."/>
            <person name="Foster-Nyarko E."/>
            <person name="Jarju S."/>
            <person name="Secka A."/>
            <person name="Antonio M."/>
            <person name="Oren A."/>
            <person name="Chaudhuri R.R."/>
            <person name="La Ragione R."/>
            <person name="Hildebrand F."/>
            <person name="Pallen M.J."/>
        </authorList>
    </citation>
    <scope>NUCLEOTIDE SEQUENCE</scope>
    <source>
        <strain evidence="7">CHK188-4685</strain>
    </source>
</reference>
<feature type="transmembrane region" description="Helical" evidence="6">
    <location>
        <begin position="34"/>
        <end position="53"/>
    </location>
</feature>
<reference evidence="7" key="2">
    <citation type="submission" date="2021-04" db="EMBL/GenBank/DDBJ databases">
        <authorList>
            <person name="Gilroy R."/>
        </authorList>
    </citation>
    <scope>NUCLEOTIDE SEQUENCE</scope>
    <source>
        <strain evidence="7">CHK188-4685</strain>
    </source>
</reference>
<evidence type="ECO:0000256" key="4">
    <source>
        <dbReference type="ARBA" id="ARBA00022989"/>
    </source>
</evidence>
<dbReference type="PANTHER" id="PTHR30569:SF0">
    <property type="entry name" value="CYTOSINE PERMEASE"/>
    <property type="match status" value="1"/>
</dbReference>
<feature type="transmembrane region" description="Helical" evidence="6">
    <location>
        <begin position="290"/>
        <end position="314"/>
    </location>
</feature>
<sequence>MKQQEKFQEKSREKAIEREVLFGILPVLPGERKYGFLDAMLILSGYCIATWSYTQGAYLASLVGFRQLLTGAFAGALFMLLLYQLPVILSVRYGIDIWIWLRAVFGVRGVKVMTLVIIAINFPWYAVCADLFASSMENLALIFGLPLPAGSHLMLALLCVLLGSGIAFKGLGPITWSTRILVPALLAVGVLVTAIGFVRVPFDVIWDYVPPLGQQDRTTSYILSIEANFAFVITLVGGMAEVPRLAKTERGGYLAGVLGQGLSGSLFVVLGAVMAIATQYVTGEMSQDPAMMMAVLSVPGLSLTALLLVAFANIGTQAVGSYIYGVMLKSTFHRASYRLIVVILGIYVGILCLWGKIVEYFGAFLTIGSCVYAPLAALLFADFFFVRRQRLAFRSAYELEGHNSYCYTGGFNLAGFACLAAGVAASLFIYNPVTGEIHHRLLFTLTPTGFSFLVTALLYLFLASITPVRRYVRKDLEEKPETAPFDRFRVPPRQNLLALPFLWLLCWLKTRGTGLTIDKKGVEGLRPPFLVLGTHHSFTDFYVTPLALFPHRANYVSELEGFEAFGEWYYRQAGCLGTRKFVDDLALVQNIRRVMERKGILVLYPEARYANVGTSSGLTLSVAKLVKLLKVPVVTLNMQGNYLQSPIWNTRIRREARLKAQMTLAVSAEEARELSAEEILSRLSGLLSYDEYRYQRENRMAIGVPWRAEGLHMPLYQCPVCGHEFEMDSQGARIFCRACGSAWEMDEYGNLTEEKNTRGKTSLGTNVKIPDWYEWERANVMREIREGRYRLDCSVRVEALPNSVNFIDCGKGRLVHEKMGFDLSFRDYRDGQQRTLHFPSASMTSIHTEYDYRGKGQCVVLSVPDDTYFLFPLEKGFNATKIQFAVEDLYRSWSHF</sequence>
<feature type="transmembrane region" description="Helical" evidence="6">
    <location>
        <begin position="363"/>
        <end position="385"/>
    </location>
</feature>
<evidence type="ECO:0000256" key="6">
    <source>
        <dbReference type="SAM" id="Phobius"/>
    </source>
</evidence>
<evidence type="ECO:0000313" key="8">
    <source>
        <dbReference type="Proteomes" id="UP000886804"/>
    </source>
</evidence>
<accession>A0A9D2L7J8</accession>
<dbReference type="AlphaFoldDB" id="A0A9D2L7J8"/>
<keyword evidence="5 6" id="KW-0472">Membrane</keyword>
<feature type="transmembrane region" description="Helical" evidence="6">
    <location>
        <begin position="140"/>
        <end position="168"/>
    </location>
</feature>
<keyword evidence="4 6" id="KW-1133">Transmembrane helix</keyword>
<name>A0A9D2L7J8_9FIRM</name>
<organism evidence="7 8">
    <name type="scientific">Candidatus Enterocloster faecavium</name>
    <dbReference type="NCBI Taxonomy" id="2838560"/>
    <lineage>
        <taxon>Bacteria</taxon>
        <taxon>Bacillati</taxon>
        <taxon>Bacillota</taxon>
        <taxon>Clostridia</taxon>
        <taxon>Lachnospirales</taxon>
        <taxon>Lachnospiraceae</taxon>
        <taxon>Enterocloster</taxon>
    </lineage>
</organism>
<feature type="transmembrane region" description="Helical" evidence="6">
    <location>
        <begin position="405"/>
        <end position="430"/>
    </location>
</feature>
<gene>
    <name evidence="7" type="ORF">H9716_05630</name>
</gene>
<proteinExistence type="inferred from homology"/>
<dbReference type="InterPro" id="IPR001248">
    <property type="entry name" value="Pur-cyt_permease"/>
</dbReference>
<dbReference type="Gene3D" id="1.10.4160.10">
    <property type="entry name" value="Hydantoin permease"/>
    <property type="match status" value="1"/>
</dbReference>
<comment type="similarity">
    <text evidence="2">Belongs to the purine-cytosine permease (2.A.39) family.</text>
</comment>
<comment type="caution">
    <text evidence="7">The sequence shown here is derived from an EMBL/GenBank/DDBJ whole genome shotgun (WGS) entry which is preliminary data.</text>
</comment>
<feature type="transmembrane region" description="Helical" evidence="6">
    <location>
        <begin position="220"/>
        <end position="240"/>
    </location>
</feature>
<feature type="transmembrane region" description="Helical" evidence="6">
    <location>
        <begin position="97"/>
        <end position="120"/>
    </location>
</feature>
<keyword evidence="3 6" id="KW-0812">Transmembrane</keyword>
<feature type="transmembrane region" description="Helical" evidence="6">
    <location>
        <begin position="442"/>
        <end position="465"/>
    </location>
</feature>
<dbReference type="Gene3D" id="2.20.28.30">
    <property type="entry name" value="RNA polymerase ii, chain L"/>
    <property type="match status" value="1"/>
</dbReference>
<dbReference type="GO" id="GO:0015209">
    <property type="term" value="F:cytosine transmembrane transporter activity"/>
    <property type="evidence" value="ECO:0007669"/>
    <property type="project" value="InterPro"/>
</dbReference>
<comment type="subcellular location">
    <subcellularLocation>
        <location evidence="1">Membrane</location>
        <topology evidence="1">Multi-pass membrane protein</topology>
    </subcellularLocation>
</comment>
<evidence type="ECO:0000313" key="7">
    <source>
        <dbReference type="EMBL" id="HJB07331.1"/>
    </source>
</evidence>
<feature type="transmembrane region" description="Helical" evidence="6">
    <location>
        <begin position="335"/>
        <end position="357"/>
    </location>
</feature>
<dbReference type="InterPro" id="IPR030191">
    <property type="entry name" value="CodB"/>
</dbReference>
<dbReference type="PANTHER" id="PTHR30569">
    <property type="entry name" value="CYTOSINE TRANSPORTER CODB"/>
    <property type="match status" value="1"/>
</dbReference>
<evidence type="ECO:0000256" key="3">
    <source>
        <dbReference type="ARBA" id="ARBA00022692"/>
    </source>
</evidence>
<dbReference type="GO" id="GO:0005886">
    <property type="term" value="C:plasma membrane"/>
    <property type="evidence" value="ECO:0007669"/>
    <property type="project" value="TreeGrafter"/>
</dbReference>
<feature type="transmembrane region" description="Helical" evidence="6">
    <location>
        <begin position="180"/>
        <end position="200"/>
    </location>
</feature>
<evidence type="ECO:0000256" key="2">
    <source>
        <dbReference type="ARBA" id="ARBA00008974"/>
    </source>
</evidence>
<evidence type="ECO:0000256" key="1">
    <source>
        <dbReference type="ARBA" id="ARBA00004141"/>
    </source>
</evidence>
<dbReference type="Pfam" id="PF02133">
    <property type="entry name" value="Transp_cyt_pur"/>
    <property type="match status" value="1"/>
</dbReference>